<gene>
    <name evidence="4" type="ORF">AACH06_05390</name>
</gene>
<dbReference type="InterPro" id="IPR000601">
    <property type="entry name" value="PKD_dom"/>
</dbReference>
<sequence length="725" mass="77190">MTISGTGTVDTEATVTFGSDVPNAEGLTFHWDFGDGSSSSDSAPGHQFAQPGEYEVTLTVSNADGATREAKFKVTSGRFSLVKDLTCAGGASQGWCWQRPLPVGNEIRDVAFVDTNTGWAVGDAGQILKTSDGGQTWVQQASNVTATLTHVRFAGTSTGWILGYGGTILHTTDAGATWRQQAPQADFGSSPRDPGLVVLDESRVVADIGSYRLRGTLDGGESWAVGQLDGADDVTDDGVVWRASYGAVYKSGHMGTDELVTSFGSSDGGRYIELFGMGDARSGLLRYAVWTSGLHSYSWVRTADGGASWVAFTPAGLPEDISSLHPFGEKTIWAAGYEGLFRSVDAGSNWSKVVLPPDVYPSQPAYSGQAVDERTYWFFEGRGGYVTTDAGAHWTHFGVDAEQSAWPSRFVMNAGGWWLSYGDRVYCSRDGGRSWRQVFGSAVGEDSAGLSAVWFFDAKKGLAAGTGGSLLETADGGRTWTQKTLTGNSSGLFSRLQFISPTTGWISGDWGISKTTDGGATWWTPLLSDAMSYPYDFHFADASHGWAISEGRDIYVTSNGGDTWQRQTEGESSSLWGIHFLDSRVGFVVGALGVQRTDDGGATWSVRPTGQFNSLSALTFSDATTGWAVGWDGTVIKSTDTGLTWSRVPVPTRDTLNSVTFTDAMHGWIVGDQGTVLSTVDGGKTWAVQPTGTVRALRSAFFLDGYTGWIVGENGTVLATATAGR</sequence>
<accession>A0ABU9BJW0</accession>
<organism evidence="4 5">
    <name type="scientific">Ideonella lacteola</name>
    <dbReference type="NCBI Taxonomy" id="2984193"/>
    <lineage>
        <taxon>Bacteria</taxon>
        <taxon>Pseudomonadati</taxon>
        <taxon>Pseudomonadota</taxon>
        <taxon>Betaproteobacteria</taxon>
        <taxon>Burkholderiales</taxon>
        <taxon>Sphaerotilaceae</taxon>
        <taxon>Ideonella</taxon>
    </lineage>
</organism>
<dbReference type="RefSeq" id="WP_341424599.1">
    <property type="nucleotide sequence ID" value="NZ_JBBUTG010000002.1"/>
</dbReference>
<evidence type="ECO:0000256" key="2">
    <source>
        <dbReference type="ARBA" id="ARBA00023276"/>
    </source>
</evidence>
<dbReference type="Gene3D" id="2.130.10.10">
    <property type="entry name" value="YVTN repeat-like/Quinoprotein amine dehydrogenase"/>
    <property type="match status" value="5"/>
</dbReference>
<reference evidence="4 5" key="1">
    <citation type="submission" date="2024-04" db="EMBL/GenBank/DDBJ databases">
        <title>Novel species of the genus Ideonella isolated from streams.</title>
        <authorList>
            <person name="Lu H."/>
        </authorList>
    </citation>
    <scope>NUCLEOTIDE SEQUENCE [LARGE SCALE GENOMIC DNA]</scope>
    <source>
        <strain evidence="4 5">DXS29W</strain>
    </source>
</reference>
<feature type="domain" description="PKD" evidence="3">
    <location>
        <begin position="1"/>
        <end position="75"/>
    </location>
</feature>
<dbReference type="PANTHER" id="PTHR47199">
    <property type="entry name" value="PHOTOSYSTEM II STABILITY/ASSEMBLY FACTOR HCF136, CHLOROPLASTIC"/>
    <property type="match status" value="1"/>
</dbReference>
<evidence type="ECO:0000313" key="4">
    <source>
        <dbReference type="EMBL" id="MEK8030251.1"/>
    </source>
</evidence>
<dbReference type="SUPFAM" id="SSF49299">
    <property type="entry name" value="PKD domain"/>
    <property type="match status" value="1"/>
</dbReference>
<dbReference type="Gene3D" id="2.60.40.10">
    <property type="entry name" value="Immunoglobulins"/>
    <property type="match status" value="1"/>
</dbReference>
<dbReference type="InterPro" id="IPR028203">
    <property type="entry name" value="PSII_CF48-like_dom"/>
</dbReference>
<comment type="caution">
    <text evidence="4">The sequence shown here is derived from an EMBL/GenBank/DDBJ whole genome shotgun (WGS) entry which is preliminary data.</text>
</comment>
<dbReference type="Pfam" id="PF18911">
    <property type="entry name" value="PKD_4"/>
    <property type="match status" value="1"/>
</dbReference>
<dbReference type="SMART" id="SM00089">
    <property type="entry name" value="PKD"/>
    <property type="match status" value="1"/>
</dbReference>
<dbReference type="InterPro" id="IPR022409">
    <property type="entry name" value="PKD/Chitinase_dom"/>
</dbReference>
<evidence type="ECO:0000256" key="1">
    <source>
        <dbReference type="ARBA" id="ARBA00022531"/>
    </source>
</evidence>
<evidence type="ECO:0000313" key="5">
    <source>
        <dbReference type="Proteomes" id="UP001371218"/>
    </source>
</evidence>
<keyword evidence="1" id="KW-0602">Photosynthesis</keyword>
<keyword evidence="5" id="KW-1185">Reference proteome</keyword>
<protein>
    <submittedName>
        <fullName evidence="4">YCF48-related protein</fullName>
    </submittedName>
</protein>
<evidence type="ECO:0000259" key="3">
    <source>
        <dbReference type="PROSITE" id="PS50093"/>
    </source>
</evidence>
<dbReference type="Proteomes" id="UP001371218">
    <property type="component" value="Unassembled WGS sequence"/>
</dbReference>
<name>A0ABU9BJW0_9BURK</name>
<dbReference type="InterPro" id="IPR035986">
    <property type="entry name" value="PKD_dom_sf"/>
</dbReference>
<dbReference type="InterPro" id="IPR015943">
    <property type="entry name" value="WD40/YVTN_repeat-like_dom_sf"/>
</dbReference>
<dbReference type="EMBL" id="JBBUTG010000002">
    <property type="protein sequence ID" value="MEK8030251.1"/>
    <property type="molecule type" value="Genomic_DNA"/>
</dbReference>
<dbReference type="PANTHER" id="PTHR47199:SF2">
    <property type="entry name" value="PHOTOSYSTEM II STABILITY_ASSEMBLY FACTOR HCF136, CHLOROPLASTIC"/>
    <property type="match status" value="1"/>
</dbReference>
<dbReference type="CDD" id="cd00146">
    <property type="entry name" value="PKD"/>
    <property type="match status" value="1"/>
</dbReference>
<proteinExistence type="predicted"/>
<dbReference type="SUPFAM" id="SSF110296">
    <property type="entry name" value="Oligoxyloglucan reducing end-specific cellobiohydrolase"/>
    <property type="match status" value="3"/>
</dbReference>
<dbReference type="Pfam" id="PF14870">
    <property type="entry name" value="PSII_BNR"/>
    <property type="match status" value="3"/>
</dbReference>
<keyword evidence="2" id="KW-0604">Photosystem II</keyword>
<dbReference type="InterPro" id="IPR013783">
    <property type="entry name" value="Ig-like_fold"/>
</dbReference>
<dbReference type="PROSITE" id="PS50093">
    <property type="entry name" value="PKD"/>
    <property type="match status" value="1"/>
</dbReference>